<evidence type="ECO:0000313" key="6">
    <source>
        <dbReference type="EMBL" id="BBE17585.1"/>
    </source>
</evidence>
<dbReference type="GO" id="GO:0003824">
    <property type="term" value="F:catalytic activity"/>
    <property type="evidence" value="ECO:0007669"/>
    <property type="project" value="InterPro"/>
</dbReference>
<dbReference type="InterPro" id="IPR040086">
    <property type="entry name" value="MJ0683-like"/>
</dbReference>
<protein>
    <submittedName>
        <fullName evidence="6">Radical SAM domain protein</fullName>
    </submittedName>
</protein>
<dbReference type="EMBL" id="AP018694">
    <property type="protein sequence ID" value="BBE17585.1"/>
    <property type="molecule type" value="Genomic_DNA"/>
</dbReference>
<dbReference type="RefSeq" id="WP_318350565.1">
    <property type="nucleotide sequence ID" value="NZ_AP018694.1"/>
</dbReference>
<keyword evidence="3" id="KW-0411">Iron-sulfur</keyword>
<dbReference type="Gene3D" id="3.80.30.30">
    <property type="match status" value="1"/>
</dbReference>
<dbReference type="CDD" id="cd01335">
    <property type="entry name" value="Radical_SAM"/>
    <property type="match status" value="1"/>
</dbReference>
<gene>
    <name evidence="6" type="ORF">AQPE_1741</name>
</gene>
<keyword evidence="7" id="KW-1185">Reference proteome</keyword>
<reference evidence="6" key="1">
    <citation type="journal article" date="2020" name="Int. J. Syst. Evol. Microbiol.">
        <title>Aquipluma nitroreducens gen. nov. sp. nov., a novel facultatively anaerobic bacterium isolated from a freshwater lake.</title>
        <authorList>
            <person name="Watanabe M."/>
            <person name="Kojima H."/>
            <person name="Fukui M."/>
        </authorList>
    </citation>
    <scope>NUCLEOTIDE SEQUENCE</scope>
    <source>
        <strain evidence="6">MeG22</strain>
    </source>
</reference>
<evidence type="ECO:0000259" key="5">
    <source>
        <dbReference type="Pfam" id="PF04055"/>
    </source>
</evidence>
<dbReference type="KEGG" id="anf:AQPE_1741"/>
<evidence type="ECO:0000256" key="2">
    <source>
        <dbReference type="ARBA" id="ARBA00023004"/>
    </source>
</evidence>
<name>A0A5K7S7W8_9BACT</name>
<dbReference type="PANTHER" id="PTHR43432:SF3">
    <property type="entry name" value="SLR0285 PROTEIN"/>
    <property type="match status" value="1"/>
</dbReference>
<dbReference type="AlphaFoldDB" id="A0A5K7S7W8"/>
<accession>A0A5K7S7W8</accession>
<feature type="region of interest" description="Disordered" evidence="4">
    <location>
        <begin position="1"/>
        <end position="25"/>
    </location>
</feature>
<proteinExistence type="predicted"/>
<dbReference type="InterPro" id="IPR007197">
    <property type="entry name" value="rSAM"/>
</dbReference>
<dbReference type="GO" id="GO:0051536">
    <property type="term" value="F:iron-sulfur cluster binding"/>
    <property type="evidence" value="ECO:0007669"/>
    <property type="project" value="UniProtKB-KW"/>
</dbReference>
<organism evidence="6 7">
    <name type="scientific">Aquipluma nitroreducens</name>
    <dbReference type="NCBI Taxonomy" id="2010828"/>
    <lineage>
        <taxon>Bacteria</taxon>
        <taxon>Pseudomonadati</taxon>
        <taxon>Bacteroidota</taxon>
        <taxon>Bacteroidia</taxon>
        <taxon>Marinilabiliales</taxon>
        <taxon>Prolixibacteraceae</taxon>
        <taxon>Aquipluma</taxon>
    </lineage>
</organism>
<evidence type="ECO:0000313" key="7">
    <source>
        <dbReference type="Proteomes" id="UP001193389"/>
    </source>
</evidence>
<dbReference type="GO" id="GO:0046872">
    <property type="term" value="F:metal ion binding"/>
    <property type="evidence" value="ECO:0007669"/>
    <property type="project" value="UniProtKB-KW"/>
</dbReference>
<dbReference type="Pfam" id="PF04055">
    <property type="entry name" value="Radical_SAM"/>
    <property type="match status" value="1"/>
</dbReference>
<dbReference type="SUPFAM" id="SSF102114">
    <property type="entry name" value="Radical SAM enzymes"/>
    <property type="match status" value="1"/>
</dbReference>
<dbReference type="PANTHER" id="PTHR43432">
    <property type="entry name" value="SLR0285 PROTEIN"/>
    <property type="match status" value="1"/>
</dbReference>
<dbReference type="InterPro" id="IPR058240">
    <property type="entry name" value="rSAM_sf"/>
</dbReference>
<keyword evidence="1" id="KW-0479">Metal-binding</keyword>
<evidence type="ECO:0000256" key="1">
    <source>
        <dbReference type="ARBA" id="ARBA00022723"/>
    </source>
</evidence>
<dbReference type="Proteomes" id="UP001193389">
    <property type="component" value="Chromosome"/>
</dbReference>
<evidence type="ECO:0000256" key="3">
    <source>
        <dbReference type="ARBA" id="ARBA00023014"/>
    </source>
</evidence>
<feature type="compositionally biased region" description="Basic and acidic residues" evidence="4">
    <location>
        <begin position="7"/>
        <end position="21"/>
    </location>
</feature>
<evidence type="ECO:0000256" key="4">
    <source>
        <dbReference type="SAM" id="MobiDB-lite"/>
    </source>
</evidence>
<sequence>MKNNNTVKRENKNEHSTKKTLVETSTNGVKKEKLVAGTGEWASQNANFINGCAHDCKYCYAKSMAVRFKRKTVDSWKIEEVNSARLQTKLKKKDGYTMFPSSHDISPENLSYSLEFMKRLLENGHHILVVTKPHLSVIESICESFDCYKDKILFRFTIGSSDSETLNFWEPYAPSFEERLASLKHAHLLGFHTSVSCEPALDINTLKLVNILLPYVTDAIWIGLPNRLKGILKVNGATDFATSVRAEELIAGQSLEWVKDLYGKLKRNPRVKWKDSIKKIVNIERSTRKGLDA</sequence>
<dbReference type="SFLD" id="SFLDS00029">
    <property type="entry name" value="Radical_SAM"/>
    <property type="match status" value="1"/>
</dbReference>
<feature type="domain" description="Radical SAM core" evidence="5">
    <location>
        <begin position="47"/>
        <end position="193"/>
    </location>
</feature>
<keyword evidence="2" id="KW-0408">Iron</keyword>